<proteinExistence type="predicted"/>
<dbReference type="InterPro" id="IPR036397">
    <property type="entry name" value="RNaseH_sf"/>
</dbReference>
<reference evidence="1 3" key="2">
    <citation type="submission" date="2017-09" db="EMBL/GenBank/DDBJ databases">
        <title>Extensive intraspecific genome diversity in a model arbuscular mycorrhizal fungus.</title>
        <authorList>
            <person name="Chen E.C."/>
            <person name="Morin E."/>
            <person name="Beaudet D."/>
            <person name="Noel J."/>
            <person name="Ndikumana S."/>
            <person name="Charron P."/>
            <person name="St-Onge C."/>
            <person name="Giorgi J."/>
            <person name="Grigoriev I.V."/>
            <person name="Roux C."/>
            <person name="Martin F.M."/>
            <person name="Corradi N."/>
        </authorList>
    </citation>
    <scope>NUCLEOTIDE SEQUENCE [LARGE SCALE GENOMIC DNA]</scope>
    <source>
        <strain evidence="1 3">A5</strain>
    </source>
</reference>
<sequence>MCKAGKNRLTISNYLWNELEQKIRKRHTRPKNLRELEMALQEEWRRIPSEVYINLIESMPKRINACIESQGWPTKY</sequence>
<name>A0A2N0P1I8_9GLOM</name>
<organism evidence="1 3">
    <name type="scientific">Rhizophagus irregularis</name>
    <dbReference type="NCBI Taxonomy" id="588596"/>
    <lineage>
        <taxon>Eukaryota</taxon>
        <taxon>Fungi</taxon>
        <taxon>Fungi incertae sedis</taxon>
        <taxon>Mucoromycota</taxon>
        <taxon>Glomeromycotina</taxon>
        <taxon>Glomeromycetes</taxon>
        <taxon>Glomerales</taxon>
        <taxon>Glomeraceae</taxon>
        <taxon>Rhizophagus</taxon>
    </lineage>
</organism>
<dbReference type="EMBL" id="LLXJ01001806">
    <property type="protein sequence ID" value="PKC00677.1"/>
    <property type="molecule type" value="Genomic_DNA"/>
</dbReference>
<dbReference type="AlphaFoldDB" id="A0A2N0P1I8"/>
<gene>
    <name evidence="2" type="ORF">RhiirA5_201659</name>
    <name evidence="1" type="ORF">RhiirA5_63706</name>
</gene>
<protein>
    <submittedName>
        <fullName evidence="1">Uncharacterized protein</fullName>
    </submittedName>
</protein>
<evidence type="ECO:0000313" key="2">
    <source>
        <dbReference type="EMBL" id="PKC06838.1"/>
    </source>
</evidence>
<dbReference type="Gene3D" id="3.30.420.10">
    <property type="entry name" value="Ribonuclease H-like superfamily/Ribonuclease H"/>
    <property type="match status" value="1"/>
</dbReference>
<dbReference type="GO" id="GO:0003676">
    <property type="term" value="F:nucleic acid binding"/>
    <property type="evidence" value="ECO:0007669"/>
    <property type="project" value="InterPro"/>
</dbReference>
<reference evidence="1 3" key="1">
    <citation type="submission" date="2016-04" db="EMBL/GenBank/DDBJ databases">
        <title>Genome analyses suggest a sexual origin of heterokaryosis in a supposedly ancient asexual fungus.</title>
        <authorList>
            <person name="Ropars J."/>
            <person name="Sedzielewska K."/>
            <person name="Noel J."/>
            <person name="Charron P."/>
            <person name="Farinelli L."/>
            <person name="Marton T."/>
            <person name="Kruger M."/>
            <person name="Pelin A."/>
            <person name="Brachmann A."/>
            <person name="Corradi N."/>
        </authorList>
    </citation>
    <scope>NUCLEOTIDE SEQUENCE [LARGE SCALE GENOMIC DNA]</scope>
    <source>
        <strain evidence="1 3">A5</strain>
    </source>
</reference>
<comment type="caution">
    <text evidence="1">The sequence shown here is derived from an EMBL/GenBank/DDBJ whole genome shotgun (WGS) entry which is preliminary data.</text>
</comment>
<dbReference type="Proteomes" id="UP000232722">
    <property type="component" value="Unassembled WGS sequence"/>
</dbReference>
<evidence type="ECO:0000313" key="3">
    <source>
        <dbReference type="Proteomes" id="UP000232722"/>
    </source>
</evidence>
<evidence type="ECO:0000313" key="1">
    <source>
        <dbReference type="EMBL" id="PKC00677.1"/>
    </source>
</evidence>
<dbReference type="EMBL" id="LLXJ01000709">
    <property type="protein sequence ID" value="PKC06838.1"/>
    <property type="molecule type" value="Genomic_DNA"/>
</dbReference>
<accession>A0A2N0P1I8</accession>